<accession>W1F4V6</accession>
<dbReference type="AlphaFoldDB" id="W1F4V6"/>
<evidence type="ECO:0000313" key="1">
    <source>
        <dbReference type="EMBL" id="CDL29391.1"/>
    </source>
</evidence>
<protein>
    <submittedName>
        <fullName evidence="1">IncI1 plasmid conjugative transfer protein TraT</fullName>
    </submittedName>
</protein>
<organism evidence="1 2">
    <name type="scientific">Escherichia coli ISC7</name>
    <dbReference type="NCBI Taxonomy" id="1432555"/>
    <lineage>
        <taxon>Bacteria</taxon>
        <taxon>Pseudomonadati</taxon>
        <taxon>Pseudomonadota</taxon>
        <taxon>Gammaproteobacteria</taxon>
        <taxon>Enterobacterales</taxon>
        <taxon>Enterobacteriaceae</taxon>
        <taxon>Escherichia</taxon>
    </lineage>
</organism>
<evidence type="ECO:0000313" key="2">
    <source>
        <dbReference type="Proteomes" id="UP000019199"/>
    </source>
</evidence>
<name>W1F4V6_ECOLX</name>
<dbReference type="Proteomes" id="UP000019199">
    <property type="component" value="Unassembled WGS sequence"/>
</dbReference>
<reference evidence="1 2" key="1">
    <citation type="submission" date="2013-10" db="EMBL/GenBank/DDBJ databases">
        <title>Antibiotic resistance diversity of beta-lactamase producers in the General Hospital Vienna.</title>
        <authorList>
            <person name="Barisic I."/>
            <person name="Mitteregger D."/>
            <person name="Hirschl A.M."/>
            <person name="Noehammer C."/>
            <person name="Wiesinger-Mayr H."/>
        </authorList>
    </citation>
    <scope>NUCLEOTIDE SEQUENCE [LARGE SCALE GENOMIC DNA]</scope>
    <source>
        <strain evidence="1 2">ISC7</strain>
    </source>
</reference>
<proteinExistence type="predicted"/>
<dbReference type="EMBL" id="CBWN010000156">
    <property type="protein sequence ID" value="CDL29391.1"/>
    <property type="molecule type" value="Genomic_DNA"/>
</dbReference>
<sequence length="94" mass="10369">MNKTPPLIAPARERWLFPLPQPDTVFSGESLLPPPVLSTPGRCPCCRRTVTHRFILEDSLPLQQMADTCRDTVVLLEKTSPGDAPEKTSGTGKR</sequence>
<comment type="caution">
    <text evidence="1">The sequence shown here is derived from an EMBL/GenBank/DDBJ whole genome shotgun (WGS) entry which is preliminary data.</text>
</comment>